<evidence type="ECO:0000256" key="3">
    <source>
        <dbReference type="ARBA" id="ARBA00011245"/>
    </source>
</evidence>
<dbReference type="Pfam" id="PF09190">
    <property type="entry name" value="DALR_2"/>
    <property type="match status" value="1"/>
</dbReference>
<evidence type="ECO:0000256" key="11">
    <source>
        <dbReference type="ARBA" id="ARBA00023146"/>
    </source>
</evidence>
<comment type="catalytic activity">
    <reaction evidence="12">
        <text>tRNA(Cys) + L-cysteine + ATP = L-cysteinyl-tRNA(Cys) + AMP + diphosphate</text>
        <dbReference type="Rhea" id="RHEA:17773"/>
        <dbReference type="Rhea" id="RHEA-COMP:9661"/>
        <dbReference type="Rhea" id="RHEA-COMP:9679"/>
        <dbReference type="ChEBI" id="CHEBI:30616"/>
        <dbReference type="ChEBI" id="CHEBI:33019"/>
        <dbReference type="ChEBI" id="CHEBI:35235"/>
        <dbReference type="ChEBI" id="CHEBI:78442"/>
        <dbReference type="ChEBI" id="CHEBI:78517"/>
        <dbReference type="ChEBI" id="CHEBI:456215"/>
        <dbReference type="EC" id="6.1.1.16"/>
    </reaction>
</comment>
<dbReference type="Gene3D" id="1.20.120.1910">
    <property type="entry name" value="Cysteine-tRNA ligase, C-terminal anti-codon recognition domain"/>
    <property type="match status" value="1"/>
</dbReference>
<gene>
    <name evidence="12" type="primary">cysS</name>
    <name evidence="15" type="ORF">FPD38_06345</name>
</gene>
<dbReference type="InterPro" id="IPR015803">
    <property type="entry name" value="Cys-tRNA-ligase"/>
</dbReference>
<dbReference type="Pfam" id="PF01406">
    <property type="entry name" value="tRNA-synt_1e"/>
    <property type="match status" value="1"/>
</dbReference>
<dbReference type="GO" id="GO:0008270">
    <property type="term" value="F:zinc ion binding"/>
    <property type="evidence" value="ECO:0007669"/>
    <property type="project" value="UniProtKB-UniRule"/>
</dbReference>
<dbReference type="InterPro" id="IPR032678">
    <property type="entry name" value="tRNA-synt_1_cat_dom"/>
</dbReference>
<dbReference type="EMBL" id="VOWJ01000031">
    <property type="protein sequence ID" value="TXE86262.1"/>
    <property type="molecule type" value="Genomic_DNA"/>
</dbReference>
<dbReference type="EC" id="6.1.1.16" evidence="12"/>
<feature type="binding site" evidence="12">
    <location>
        <position position="202"/>
    </location>
    <ligand>
        <name>Zn(2+)</name>
        <dbReference type="ChEBI" id="CHEBI:29105"/>
    </ligand>
</feature>
<keyword evidence="11 12" id="KW-0030">Aminoacyl-tRNA synthetase</keyword>
<evidence type="ECO:0000256" key="7">
    <source>
        <dbReference type="ARBA" id="ARBA00022741"/>
    </source>
</evidence>
<dbReference type="AlphaFoldDB" id="A0A5C7E193"/>
<comment type="caution">
    <text evidence="15">The sequence shown here is derived from an EMBL/GenBank/DDBJ whole genome shotgun (WGS) entry which is preliminary data.</text>
</comment>
<proteinExistence type="inferred from homology"/>
<evidence type="ECO:0000256" key="8">
    <source>
        <dbReference type="ARBA" id="ARBA00022833"/>
    </source>
</evidence>
<evidence type="ECO:0000256" key="1">
    <source>
        <dbReference type="ARBA" id="ARBA00004496"/>
    </source>
</evidence>
<dbReference type="PRINTS" id="PR00983">
    <property type="entry name" value="TRNASYNTHCYS"/>
</dbReference>
<feature type="domain" description="Cysteinyl-tRNA synthetase class Ia DALR" evidence="14">
    <location>
        <begin position="340"/>
        <end position="393"/>
    </location>
</feature>
<evidence type="ECO:0000313" key="15">
    <source>
        <dbReference type="EMBL" id="TXE86262.1"/>
    </source>
</evidence>
<dbReference type="Proteomes" id="UP000321629">
    <property type="component" value="Unassembled WGS sequence"/>
</dbReference>
<evidence type="ECO:0000259" key="13">
    <source>
        <dbReference type="Pfam" id="PF01406"/>
    </source>
</evidence>
<comment type="similarity">
    <text evidence="2 12">Belongs to the class-I aminoacyl-tRNA synthetase family.</text>
</comment>
<evidence type="ECO:0000256" key="2">
    <source>
        <dbReference type="ARBA" id="ARBA00005594"/>
    </source>
</evidence>
<feature type="binding site" evidence="12">
    <location>
        <position position="262"/>
    </location>
    <ligand>
        <name>ATP</name>
        <dbReference type="ChEBI" id="CHEBI:30616"/>
    </ligand>
</feature>
<dbReference type="RefSeq" id="WP_147555882.1">
    <property type="nucleotide sequence ID" value="NZ_VOWJ01000031.1"/>
</dbReference>
<evidence type="ECO:0000256" key="10">
    <source>
        <dbReference type="ARBA" id="ARBA00022917"/>
    </source>
</evidence>
<evidence type="ECO:0000256" key="12">
    <source>
        <dbReference type="HAMAP-Rule" id="MF_00041"/>
    </source>
</evidence>
<dbReference type="NCBIfam" id="TIGR00435">
    <property type="entry name" value="cysS"/>
    <property type="match status" value="1"/>
</dbReference>
<dbReference type="GO" id="GO:0004817">
    <property type="term" value="F:cysteine-tRNA ligase activity"/>
    <property type="evidence" value="ECO:0007669"/>
    <property type="project" value="UniProtKB-UniRule"/>
</dbReference>
<dbReference type="GO" id="GO:0006423">
    <property type="term" value="P:cysteinyl-tRNA aminoacylation"/>
    <property type="evidence" value="ECO:0007669"/>
    <property type="project" value="UniProtKB-UniRule"/>
</dbReference>
<feature type="short sequence motif" description="'HIGH' region" evidence="12">
    <location>
        <begin position="29"/>
        <end position="39"/>
    </location>
</feature>
<feature type="short sequence motif" description="'KMSKS' region" evidence="12">
    <location>
        <begin position="259"/>
        <end position="263"/>
    </location>
</feature>
<feature type="binding site" evidence="12">
    <location>
        <position position="231"/>
    </location>
    <ligand>
        <name>Zn(2+)</name>
        <dbReference type="ChEBI" id="CHEBI:29105"/>
    </ligand>
</feature>
<dbReference type="InterPro" id="IPR015273">
    <property type="entry name" value="Cys-tRNA-synt_Ia_DALR"/>
</dbReference>
<keyword evidence="7 12" id="KW-0547">Nucleotide-binding</keyword>
<keyword evidence="9 12" id="KW-0067">ATP-binding</keyword>
<dbReference type="SUPFAM" id="SSF47323">
    <property type="entry name" value="Anticodon-binding domain of a subclass of class I aminoacyl-tRNA synthetases"/>
    <property type="match status" value="1"/>
</dbReference>
<evidence type="ECO:0000256" key="9">
    <source>
        <dbReference type="ARBA" id="ARBA00022840"/>
    </source>
</evidence>
<name>A0A5C7E193_9BACT</name>
<reference evidence="15 16" key="1">
    <citation type="submission" date="2019-07" db="EMBL/GenBank/DDBJ databases">
        <title>Rapid identification of Enteric Bacteria from Whole Genome Sequences (WGS) using Average Nucleotide Identity (ANI).</title>
        <authorList>
            <person name="Lane C."/>
        </authorList>
    </citation>
    <scope>NUCLEOTIDE SEQUENCE [LARGE SCALE GENOMIC DNA]</scope>
    <source>
        <strain evidence="15 16">2016D-0084</strain>
    </source>
</reference>
<dbReference type="InterPro" id="IPR014729">
    <property type="entry name" value="Rossmann-like_a/b/a_fold"/>
</dbReference>
<dbReference type="PANTHER" id="PTHR10890:SF3">
    <property type="entry name" value="CYSTEINE--TRNA LIGASE, CYTOPLASMIC"/>
    <property type="match status" value="1"/>
</dbReference>
<dbReference type="InterPro" id="IPR009080">
    <property type="entry name" value="tRNAsynth_Ia_anticodon-bd"/>
</dbReference>
<keyword evidence="4 12" id="KW-0963">Cytoplasm</keyword>
<dbReference type="InterPro" id="IPR024909">
    <property type="entry name" value="Cys-tRNA/MSH_ligase"/>
</dbReference>
<feature type="binding site" evidence="12">
    <location>
        <position position="227"/>
    </location>
    <ligand>
        <name>Zn(2+)</name>
        <dbReference type="ChEBI" id="CHEBI:29105"/>
    </ligand>
</feature>
<keyword evidence="6 12" id="KW-0479">Metal-binding</keyword>
<sequence length="460" mass="53952">MILFDSVQKKKCQFIPKEKNKVYIYLCGPTVYDDAHLGHARSSVCFDLLQRVLIANGYEVIFTRNYTDIDDKILKKMQESKKSLEEITNFYIQSYENDMQALNILEPNYKPKATAYIKEMIDYIQNLLDKDFAYRLDDGIYFDTSKDKKYFCISNRSVEDTKSRLEENNTKKNPSDFVLWKFDEKFYPAIFGTGRPGWHTECVVMIESIYKDKLDIHAGGMDLLFPHHENEASQCRCKNNYELANFWLHNGFVQINGEKMSKSLGNSFFLKDSLKIFCAEAIRFYLLSSHYRANFNYSLEDLKNSKKRLDKFYRLKKRLNLNAFDDLKPKFKNQITKNIIEILNDDLNSSKALALMDEFINECNNHLDKNPKDKTYKDLSSEILHELGFIFGIGKVDTIKYFQFGISKEECKKIEKQIILRNEAKQARNYTLADQIRDNLAKENILLMDTPNGVVWEKNG</sequence>
<dbReference type="GO" id="GO:0005524">
    <property type="term" value="F:ATP binding"/>
    <property type="evidence" value="ECO:0007669"/>
    <property type="project" value="UniProtKB-UniRule"/>
</dbReference>
<organism evidence="15 16">
    <name type="scientific">Campylobacter volucris</name>
    <dbReference type="NCBI Taxonomy" id="1031542"/>
    <lineage>
        <taxon>Bacteria</taxon>
        <taxon>Pseudomonadati</taxon>
        <taxon>Campylobacterota</taxon>
        <taxon>Epsilonproteobacteria</taxon>
        <taxon>Campylobacterales</taxon>
        <taxon>Campylobacteraceae</taxon>
        <taxon>Campylobacter</taxon>
    </lineage>
</organism>
<evidence type="ECO:0000256" key="4">
    <source>
        <dbReference type="ARBA" id="ARBA00022490"/>
    </source>
</evidence>
<feature type="domain" description="tRNA synthetases class I catalytic" evidence="13">
    <location>
        <begin position="15"/>
        <end position="306"/>
    </location>
</feature>
<dbReference type="GO" id="GO:0005829">
    <property type="term" value="C:cytosol"/>
    <property type="evidence" value="ECO:0007669"/>
    <property type="project" value="TreeGrafter"/>
</dbReference>
<dbReference type="SUPFAM" id="SSF52374">
    <property type="entry name" value="Nucleotidylyl transferase"/>
    <property type="match status" value="1"/>
</dbReference>
<dbReference type="CDD" id="cd00672">
    <property type="entry name" value="CysRS_core"/>
    <property type="match status" value="1"/>
</dbReference>
<keyword evidence="10 12" id="KW-0648">Protein biosynthesis</keyword>
<comment type="subunit">
    <text evidence="3 12">Monomer.</text>
</comment>
<keyword evidence="8 12" id="KW-0862">Zinc</keyword>
<feature type="binding site" evidence="12">
    <location>
        <position position="27"/>
    </location>
    <ligand>
        <name>Zn(2+)</name>
        <dbReference type="ChEBI" id="CHEBI:29105"/>
    </ligand>
</feature>
<evidence type="ECO:0000259" key="14">
    <source>
        <dbReference type="Pfam" id="PF09190"/>
    </source>
</evidence>
<comment type="cofactor">
    <cofactor evidence="12">
        <name>Zn(2+)</name>
        <dbReference type="ChEBI" id="CHEBI:29105"/>
    </cofactor>
    <text evidence="12">Binds 1 zinc ion per subunit.</text>
</comment>
<dbReference type="PANTHER" id="PTHR10890">
    <property type="entry name" value="CYSTEINYL-TRNA SYNTHETASE"/>
    <property type="match status" value="1"/>
</dbReference>
<keyword evidence="5 12" id="KW-0436">Ligase</keyword>
<accession>A0A5C7E193</accession>
<evidence type="ECO:0000256" key="5">
    <source>
        <dbReference type="ARBA" id="ARBA00022598"/>
    </source>
</evidence>
<evidence type="ECO:0000313" key="16">
    <source>
        <dbReference type="Proteomes" id="UP000321629"/>
    </source>
</evidence>
<evidence type="ECO:0000256" key="6">
    <source>
        <dbReference type="ARBA" id="ARBA00022723"/>
    </source>
</evidence>
<comment type="subcellular location">
    <subcellularLocation>
        <location evidence="1 12">Cytoplasm</location>
    </subcellularLocation>
</comment>
<dbReference type="Gene3D" id="3.40.50.620">
    <property type="entry name" value="HUPs"/>
    <property type="match status" value="1"/>
</dbReference>
<dbReference type="HAMAP" id="MF_00041">
    <property type="entry name" value="Cys_tRNA_synth"/>
    <property type="match status" value="1"/>
</dbReference>
<protein>
    <recommendedName>
        <fullName evidence="12">Cysteine--tRNA ligase</fullName>
        <ecNumber evidence="12">6.1.1.16</ecNumber>
    </recommendedName>
    <alternativeName>
        <fullName evidence="12">Cysteinyl-tRNA synthetase</fullName>
        <shortName evidence="12">CysRS</shortName>
    </alternativeName>
</protein>